<organism evidence="3 4">
    <name type="scientific">Parascedosporium putredinis</name>
    <dbReference type="NCBI Taxonomy" id="1442378"/>
    <lineage>
        <taxon>Eukaryota</taxon>
        <taxon>Fungi</taxon>
        <taxon>Dikarya</taxon>
        <taxon>Ascomycota</taxon>
        <taxon>Pezizomycotina</taxon>
        <taxon>Sordariomycetes</taxon>
        <taxon>Hypocreomycetidae</taxon>
        <taxon>Microascales</taxon>
        <taxon>Microascaceae</taxon>
        <taxon>Parascedosporium</taxon>
    </lineage>
</organism>
<name>A0A9P1H868_9PEZI</name>
<dbReference type="EMBL" id="CALLCH030000017">
    <property type="protein sequence ID" value="CAI4217818.1"/>
    <property type="molecule type" value="Genomic_DNA"/>
</dbReference>
<feature type="domain" description="EthD" evidence="2">
    <location>
        <begin position="16"/>
        <end position="109"/>
    </location>
</feature>
<comment type="caution">
    <text evidence="3">The sequence shown here is derived from an EMBL/GenBank/DDBJ whole genome shotgun (WGS) entry which is preliminary data.</text>
</comment>
<dbReference type="InterPro" id="IPR011008">
    <property type="entry name" value="Dimeric_a/b-barrel"/>
</dbReference>
<evidence type="ECO:0000256" key="1">
    <source>
        <dbReference type="ARBA" id="ARBA00005986"/>
    </source>
</evidence>
<sequence>MTSSHPPARFTLLKRRPDLAREQYNEHWHGIHGSLLASLPDFRRAHHTYIQNHLCDAPASLAHKVAPNPTWDGFAQTFQNLHEGGAVVDFFDQPDFTNHVRPDEETFLDWAASTTTTPRSAWSRTVLGRASSRGFWGRVTRYTQYHAKPELFRGSSEMNKEDAFAGVAEIYFKSMEDLEAALADAEYVNVLGADGKNFVGAGSLVFFTEDWPMLVNGELPSKE</sequence>
<dbReference type="Pfam" id="PF07110">
    <property type="entry name" value="EthD"/>
    <property type="match status" value="2"/>
</dbReference>
<dbReference type="Proteomes" id="UP000838763">
    <property type="component" value="Unassembled WGS sequence"/>
</dbReference>
<reference evidence="3" key="1">
    <citation type="submission" date="2022-11" db="EMBL/GenBank/DDBJ databases">
        <authorList>
            <person name="Scott C."/>
            <person name="Bruce N."/>
        </authorList>
    </citation>
    <scope>NUCLEOTIDE SEQUENCE</scope>
</reference>
<keyword evidence="4" id="KW-1185">Reference proteome</keyword>
<dbReference type="SUPFAM" id="SSF54909">
    <property type="entry name" value="Dimeric alpha+beta barrel"/>
    <property type="match status" value="2"/>
</dbReference>
<gene>
    <name evidence="3" type="ORF">PPNO1_LOCUS7418</name>
</gene>
<dbReference type="OrthoDB" id="3183782at2759"/>
<evidence type="ECO:0000259" key="2">
    <source>
        <dbReference type="Pfam" id="PF07110"/>
    </source>
</evidence>
<dbReference type="InterPro" id="IPR009799">
    <property type="entry name" value="EthD_dom"/>
</dbReference>
<evidence type="ECO:0000313" key="4">
    <source>
        <dbReference type="Proteomes" id="UP000838763"/>
    </source>
</evidence>
<dbReference type="AlphaFoldDB" id="A0A9P1H868"/>
<feature type="domain" description="EthD" evidence="2">
    <location>
        <begin position="137"/>
        <end position="200"/>
    </location>
</feature>
<protein>
    <recommendedName>
        <fullName evidence="2">EthD domain-containing protein</fullName>
    </recommendedName>
</protein>
<evidence type="ECO:0000313" key="3">
    <source>
        <dbReference type="EMBL" id="CAI4217818.1"/>
    </source>
</evidence>
<comment type="similarity">
    <text evidence="1">Belongs to the tpcK family.</text>
</comment>
<proteinExistence type="inferred from homology"/>
<accession>A0A9P1H868</accession>
<dbReference type="GO" id="GO:0016491">
    <property type="term" value="F:oxidoreductase activity"/>
    <property type="evidence" value="ECO:0007669"/>
    <property type="project" value="InterPro"/>
</dbReference>
<dbReference type="Gene3D" id="3.30.70.100">
    <property type="match status" value="2"/>
</dbReference>